<dbReference type="Proteomes" id="UP000293547">
    <property type="component" value="Unassembled WGS sequence"/>
</dbReference>
<dbReference type="EMBL" id="PDWZ02000002">
    <property type="protein sequence ID" value="KAB2109096.1"/>
    <property type="molecule type" value="Genomic_DNA"/>
</dbReference>
<proteinExistence type="predicted"/>
<keyword evidence="2" id="KW-1185">Reference proteome</keyword>
<sequence>MTSITISDNDLVHIKDQVVIITGNSIFIYVVNAPHILLGASSGIGLATLRRVLKHGGKVFASDLNPLPEPENTSVPFMKVDVTSWTDQVAMFKAAKEKYGRLDHVFANAGIGSSFSLLEDDVDTQGDLLPPKLDTINVNLIGCIFTVKLGIYHLGKNPRGGSIVMTGSASSISRFPKTDYSIQFSPDDLHPR</sequence>
<name>A0ACB6FXE6_9PLEO</name>
<reference evidence="1 2" key="1">
    <citation type="journal article" date="2019" name="bioRxiv">
        <title>Genomics, evolutionary history and diagnostics of the Alternaria alternata species group including apple and Asian pear pathotypes.</title>
        <authorList>
            <person name="Armitage A.D."/>
            <person name="Cockerton H.M."/>
            <person name="Sreenivasaprasad S."/>
            <person name="Woodhall J.W."/>
            <person name="Lane C.R."/>
            <person name="Harrison R.J."/>
            <person name="Clarkson J.P."/>
        </authorList>
    </citation>
    <scope>NUCLEOTIDE SEQUENCE [LARGE SCALE GENOMIC DNA]</scope>
    <source>
        <strain evidence="1 2">FERA 650</strain>
    </source>
</reference>
<evidence type="ECO:0000313" key="2">
    <source>
        <dbReference type="Proteomes" id="UP000293547"/>
    </source>
</evidence>
<evidence type="ECO:0000313" key="1">
    <source>
        <dbReference type="EMBL" id="KAB2109096.1"/>
    </source>
</evidence>
<comment type="caution">
    <text evidence="1">The sequence shown here is derived from an EMBL/GenBank/DDBJ whole genome shotgun (WGS) entry which is preliminary data.</text>
</comment>
<organism evidence="1 2">
    <name type="scientific">Alternaria gaisen</name>
    <dbReference type="NCBI Taxonomy" id="167740"/>
    <lineage>
        <taxon>Eukaryota</taxon>
        <taxon>Fungi</taxon>
        <taxon>Dikarya</taxon>
        <taxon>Ascomycota</taxon>
        <taxon>Pezizomycotina</taxon>
        <taxon>Dothideomycetes</taxon>
        <taxon>Pleosporomycetidae</taxon>
        <taxon>Pleosporales</taxon>
        <taxon>Pleosporineae</taxon>
        <taxon>Pleosporaceae</taxon>
        <taxon>Alternaria</taxon>
        <taxon>Alternaria sect. Alternaria</taxon>
    </lineage>
</organism>
<gene>
    <name evidence="1" type="ORF">AG0111_0g2557</name>
</gene>
<accession>A0ACB6FXE6</accession>
<protein>
    <submittedName>
        <fullName evidence="1">Uncharacterized protein</fullName>
    </submittedName>
</protein>